<sequence length="212" mass="24874">MEKEPSKHKKKTTAIQSPRDLKSKKDSSATSLPLTPNSYSSKYSSFSEDKLFETPRKTDNAFLTKTFLGVPNILQNSLRYLENFFASKAFQNTLNDTKTFRDFLCFVEDDMSSILSQSVTESIINTFPNIPKEAYLACNLNRQQIQRFQHLVFQYNKMPHFFDEEPNLFQGGYTNQCQFSIQHYRFNTTWYILDPLHLVTVNFQQRYFPFSS</sequence>
<reference evidence="2 3" key="1">
    <citation type="submission" date="2012-10" db="EMBL/GenBank/DDBJ databases">
        <authorList>
            <person name="Zafar N."/>
            <person name="Inman J."/>
            <person name="Hall N."/>
            <person name="Lorenzi H."/>
            <person name="Caler E."/>
        </authorList>
    </citation>
    <scope>NUCLEOTIDE SEQUENCE [LARGE SCALE GENOMIC DNA]</scope>
    <source>
        <strain evidence="2 3">IP1</strain>
    </source>
</reference>
<evidence type="ECO:0000313" key="3">
    <source>
        <dbReference type="Proteomes" id="UP000014680"/>
    </source>
</evidence>
<dbReference type="RefSeq" id="XP_004185300.1">
    <property type="nucleotide sequence ID" value="XM_004185252.1"/>
</dbReference>
<protein>
    <submittedName>
        <fullName evidence="2">Uncharacterized protein</fullName>
    </submittedName>
</protein>
<feature type="compositionally biased region" description="Polar residues" evidence="1">
    <location>
        <begin position="28"/>
        <end position="37"/>
    </location>
</feature>
<keyword evidence="3" id="KW-1185">Reference proteome</keyword>
<feature type="compositionally biased region" description="Basic residues" evidence="1">
    <location>
        <begin position="1"/>
        <end position="12"/>
    </location>
</feature>
<dbReference type="EMBL" id="KB207027">
    <property type="protein sequence ID" value="ELP85954.1"/>
    <property type="molecule type" value="Genomic_DNA"/>
</dbReference>
<gene>
    <name evidence="2" type="ORF">EIN_135780</name>
</gene>
<dbReference type="Proteomes" id="UP000014680">
    <property type="component" value="Unassembled WGS sequence"/>
</dbReference>
<evidence type="ECO:0000256" key="1">
    <source>
        <dbReference type="SAM" id="MobiDB-lite"/>
    </source>
</evidence>
<dbReference type="VEuPathDB" id="AmoebaDB:EIN_135780"/>
<evidence type="ECO:0000313" key="2">
    <source>
        <dbReference type="EMBL" id="ELP85954.1"/>
    </source>
</evidence>
<accession>A0A0A1U324</accession>
<organism evidence="2 3">
    <name type="scientific">Entamoeba invadens IP1</name>
    <dbReference type="NCBI Taxonomy" id="370355"/>
    <lineage>
        <taxon>Eukaryota</taxon>
        <taxon>Amoebozoa</taxon>
        <taxon>Evosea</taxon>
        <taxon>Archamoebae</taxon>
        <taxon>Mastigamoebida</taxon>
        <taxon>Entamoebidae</taxon>
        <taxon>Entamoeba</taxon>
    </lineage>
</organism>
<dbReference type="AlphaFoldDB" id="A0A0A1U324"/>
<dbReference type="KEGG" id="eiv:EIN_135780"/>
<name>A0A0A1U324_ENTIV</name>
<proteinExistence type="predicted"/>
<dbReference type="GeneID" id="14884957"/>
<feature type="region of interest" description="Disordered" evidence="1">
    <location>
        <begin position="1"/>
        <end position="43"/>
    </location>
</feature>